<keyword evidence="3 6" id="KW-0812">Transmembrane</keyword>
<evidence type="ECO:0000313" key="9">
    <source>
        <dbReference type="EMBL" id="SFK52775.1"/>
    </source>
</evidence>
<feature type="transmembrane region" description="Helical" evidence="6">
    <location>
        <begin position="404"/>
        <end position="425"/>
    </location>
</feature>
<dbReference type="PANTHER" id="PTHR30572">
    <property type="entry name" value="MEMBRANE COMPONENT OF TRANSPORTER-RELATED"/>
    <property type="match status" value="1"/>
</dbReference>
<evidence type="ECO:0000256" key="3">
    <source>
        <dbReference type="ARBA" id="ARBA00022692"/>
    </source>
</evidence>
<feature type="transmembrane region" description="Helical" evidence="6">
    <location>
        <begin position="20"/>
        <end position="44"/>
    </location>
</feature>
<dbReference type="EMBL" id="FOSR01000003">
    <property type="protein sequence ID" value="SFK52775.1"/>
    <property type="molecule type" value="Genomic_DNA"/>
</dbReference>
<protein>
    <submittedName>
        <fullName evidence="9">Putative ABC transport system permease protein</fullName>
    </submittedName>
</protein>
<dbReference type="Pfam" id="PF02687">
    <property type="entry name" value="FtsX"/>
    <property type="match status" value="1"/>
</dbReference>
<dbReference type="InterPro" id="IPR025857">
    <property type="entry name" value="MacB_PCD"/>
</dbReference>
<keyword evidence="5 6" id="KW-0472">Membrane</keyword>
<evidence type="ECO:0000256" key="1">
    <source>
        <dbReference type="ARBA" id="ARBA00004651"/>
    </source>
</evidence>
<evidence type="ECO:0000313" key="10">
    <source>
        <dbReference type="Proteomes" id="UP000198725"/>
    </source>
</evidence>
<feature type="transmembrane region" description="Helical" evidence="6">
    <location>
        <begin position="358"/>
        <end position="384"/>
    </location>
</feature>
<organism evidence="9 10">
    <name type="scientific">Rhodanobacter glycinis</name>
    <dbReference type="NCBI Taxonomy" id="582702"/>
    <lineage>
        <taxon>Bacteria</taxon>
        <taxon>Pseudomonadati</taxon>
        <taxon>Pseudomonadota</taxon>
        <taxon>Gammaproteobacteria</taxon>
        <taxon>Lysobacterales</taxon>
        <taxon>Rhodanobacteraceae</taxon>
        <taxon>Rhodanobacter</taxon>
    </lineage>
</organism>
<gene>
    <name evidence="9" type="ORF">SAMN05192579_103310</name>
</gene>
<evidence type="ECO:0000256" key="6">
    <source>
        <dbReference type="SAM" id="Phobius"/>
    </source>
</evidence>
<reference evidence="10" key="1">
    <citation type="submission" date="2016-10" db="EMBL/GenBank/DDBJ databases">
        <authorList>
            <person name="Varghese N."/>
            <person name="Submissions S."/>
        </authorList>
    </citation>
    <scope>NUCLEOTIDE SEQUENCE [LARGE SCALE GENOMIC DNA]</scope>
    <source>
        <strain evidence="10">MO64</strain>
    </source>
</reference>
<evidence type="ECO:0000256" key="5">
    <source>
        <dbReference type="ARBA" id="ARBA00023136"/>
    </source>
</evidence>
<feature type="domain" description="ABC3 transporter permease C-terminal" evidence="7">
    <location>
        <begin position="317"/>
        <end position="432"/>
    </location>
</feature>
<evidence type="ECO:0000256" key="4">
    <source>
        <dbReference type="ARBA" id="ARBA00022989"/>
    </source>
</evidence>
<dbReference type="PANTHER" id="PTHR30572:SF18">
    <property type="entry name" value="ABC-TYPE MACROLIDE FAMILY EXPORT SYSTEM PERMEASE COMPONENT 2"/>
    <property type="match status" value="1"/>
</dbReference>
<evidence type="ECO:0000259" key="8">
    <source>
        <dbReference type="Pfam" id="PF12704"/>
    </source>
</evidence>
<dbReference type="Proteomes" id="UP000198725">
    <property type="component" value="Unassembled WGS sequence"/>
</dbReference>
<dbReference type="GO" id="GO:0022857">
    <property type="term" value="F:transmembrane transporter activity"/>
    <property type="evidence" value="ECO:0007669"/>
    <property type="project" value="TreeGrafter"/>
</dbReference>
<proteinExistence type="predicted"/>
<keyword evidence="2" id="KW-1003">Cell membrane</keyword>
<keyword evidence="10" id="KW-1185">Reference proteome</keyword>
<dbReference type="AlphaFoldDB" id="A0A1I4A8S2"/>
<dbReference type="InterPro" id="IPR003838">
    <property type="entry name" value="ABC3_permease_C"/>
</dbReference>
<comment type="subcellular location">
    <subcellularLocation>
        <location evidence="1">Cell membrane</location>
        <topology evidence="1">Multi-pass membrane protein</topology>
    </subcellularLocation>
</comment>
<feature type="transmembrane region" description="Helical" evidence="6">
    <location>
        <begin position="315"/>
        <end position="338"/>
    </location>
</feature>
<evidence type="ECO:0000259" key="7">
    <source>
        <dbReference type="Pfam" id="PF02687"/>
    </source>
</evidence>
<dbReference type="Pfam" id="PF12704">
    <property type="entry name" value="MacB_PCD"/>
    <property type="match status" value="1"/>
</dbReference>
<evidence type="ECO:0000256" key="2">
    <source>
        <dbReference type="ARBA" id="ARBA00022475"/>
    </source>
</evidence>
<keyword evidence="4 6" id="KW-1133">Transmembrane helix</keyword>
<name>A0A1I4A8S2_9GAMM</name>
<dbReference type="InterPro" id="IPR050250">
    <property type="entry name" value="Macrolide_Exporter_MacB"/>
</dbReference>
<accession>A0A1I4A8S2</accession>
<sequence>MFDYYLRLALRRCRQNLPMVGLLVLTMAIGIAATMTAMTIFGALAGEPLPGISSHLYVATMDAREAVDKDNPDYKQPDSLLKFSDAKALVDAHHAMQQVAVAASLTQFARPDGKRSEKAYGLMAYGPVLQVLGVPLRHGRSWTEAEQASAAPVVVIDTEVAQKLFGTENAVGRSVTLGRRDFRVIGVSAPWNPRVRMFDVRQNQGTVMGQKEMFLVPAQAALDAGVGPLLAGECGKDAPVASFQSAAVAQCRWIETWVRLDTPATVATYDRFLAGYANTQHDAGRFVYPPQAKLVGTQAWLALNHVVPDDVHLNLLLAGGFLLLCLVNVAGLLAARFLRRQGDVAIRRALGASRRTVFVQHLVETGLLGLIGGVLALPLTWLGLWIVRMQPVSYADAAKFSPGVFGVLFALSLIVGLLVGILPAWRVCRLPPALQIKLG</sequence>
<dbReference type="GO" id="GO:0005886">
    <property type="term" value="C:plasma membrane"/>
    <property type="evidence" value="ECO:0007669"/>
    <property type="project" value="UniProtKB-SubCell"/>
</dbReference>
<feature type="domain" description="MacB-like periplasmic core" evidence="8">
    <location>
        <begin position="22"/>
        <end position="222"/>
    </location>
</feature>